<organism evidence="3">
    <name type="scientific">viral metagenome</name>
    <dbReference type="NCBI Taxonomy" id="1070528"/>
    <lineage>
        <taxon>unclassified sequences</taxon>
        <taxon>metagenomes</taxon>
        <taxon>organismal metagenomes</taxon>
    </lineage>
</organism>
<evidence type="ECO:0008006" key="4">
    <source>
        <dbReference type="Google" id="ProtNLM"/>
    </source>
</evidence>
<feature type="domain" description="CCHC-type" evidence="1">
    <location>
        <begin position="35"/>
        <end position="51"/>
    </location>
</feature>
<dbReference type="InterPro" id="IPR038129">
    <property type="entry name" value="Nanos_sf"/>
</dbReference>
<dbReference type="InterPro" id="IPR001878">
    <property type="entry name" value="Znf_CCHC"/>
</dbReference>
<dbReference type="InterPro" id="IPR024161">
    <property type="entry name" value="Znf_nanos-typ"/>
</dbReference>
<accession>A0A6C0D6H2</accession>
<dbReference type="GO" id="GO:0003676">
    <property type="term" value="F:nucleic acid binding"/>
    <property type="evidence" value="ECO:0007669"/>
    <property type="project" value="InterPro"/>
</dbReference>
<dbReference type="AlphaFoldDB" id="A0A6C0D6H2"/>
<name>A0A6C0D6H2_9ZZZZ</name>
<reference evidence="3" key="1">
    <citation type="journal article" date="2020" name="Nature">
        <title>Giant virus diversity and host interactions through global metagenomics.</title>
        <authorList>
            <person name="Schulz F."/>
            <person name="Roux S."/>
            <person name="Paez-Espino D."/>
            <person name="Jungbluth S."/>
            <person name="Walsh D.A."/>
            <person name="Denef V.J."/>
            <person name="McMahon K.D."/>
            <person name="Konstantinidis K.T."/>
            <person name="Eloe-Fadrosh E.A."/>
            <person name="Kyrpides N.C."/>
            <person name="Woyke T."/>
        </authorList>
    </citation>
    <scope>NUCLEOTIDE SEQUENCE</scope>
    <source>
        <strain evidence="3">GVMAG-M-3300023174-116</strain>
    </source>
</reference>
<evidence type="ECO:0000313" key="3">
    <source>
        <dbReference type="EMBL" id="QHT11724.1"/>
    </source>
</evidence>
<evidence type="ECO:0000259" key="1">
    <source>
        <dbReference type="PROSITE" id="PS50158"/>
    </source>
</evidence>
<evidence type="ECO:0000259" key="2">
    <source>
        <dbReference type="PROSITE" id="PS51522"/>
    </source>
</evidence>
<feature type="domain" description="Nanos-type" evidence="2">
    <location>
        <begin position="1"/>
        <end position="51"/>
    </location>
</feature>
<dbReference type="GO" id="GO:0008270">
    <property type="term" value="F:zinc ion binding"/>
    <property type="evidence" value="ECO:0007669"/>
    <property type="project" value="InterPro"/>
</dbReference>
<proteinExistence type="predicted"/>
<protein>
    <recommendedName>
        <fullName evidence="4">Nanos-type domain-containing protein</fullName>
    </recommendedName>
</protein>
<sequence>MFCKVCFDASKSDYKTHNVKDSASNVVCPLLLNTKCHKCGYFGHTTKYCKSVGKPVASKAYLRPAVKVQEPVPVPIFVPLKRGAFACLEEEICIDVDESETLGRETLSPARVEELDFDKEIIIWGVGFKSMIGKRWADVVGC</sequence>
<dbReference type="Gene3D" id="4.10.60.30">
    <property type="entry name" value="Nanos, RNA-binding domain"/>
    <property type="match status" value="1"/>
</dbReference>
<dbReference type="PROSITE" id="PS51522">
    <property type="entry name" value="ZF_NANOS"/>
    <property type="match status" value="1"/>
</dbReference>
<dbReference type="EMBL" id="MN739536">
    <property type="protein sequence ID" value="QHT11724.1"/>
    <property type="molecule type" value="Genomic_DNA"/>
</dbReference>
<dbReference type="Pfam" id="PF05741">
    <property type="entry name" value="zf-nanos"/>
    <property type="match status" value="1"/>
</dbReference>
<dbReference type="PROSITE" id="PS50158">
    <property type="entry name" value="ZF_CCHC"/>
    <property type="match status" value="1"/>
</dbReference>